<comment type="caution">
    <text evidence="3">The sequence shown here is derived from an EMBL/GenBank/DDBJ whole genome shotgun (WGS) entry which is preliminary data.</text>
</comment>
<evidence type="ECO:0000256" key="1">
    <source>
        <dbReference type="ARBA" id="ARBA00023002"/>
    </source>
</evidence>
<reference evidence="3 4" key="1">
    <citation type="submission" date="2019-07" db="EMBL/GenBank/DDBJ databases">
        <authorList>
            <person name="Huq M.A."/>
        </authorList>
    </citation>
    <scope>NUCLEOTIDE SEQUENCE [LARGE SCALE GENOMIC DNA]</scope>
    <source>
        <strain evidence="3 4">MAH-19</strain>
    </source>
</reference>
<dbReference type="Pfam" id="PF00106">
    <property type="entry name" value="adh_short"/>
    <property type="match status" value="1"/>
</dbReference>
<dbReference type="Proteomes" id="UP000318733">
    <property type="component" value="Unassembled WGS sequence"/>
</dbReference>
<protein>
    <submittedName>
        <fullName evidence="3">SDR family oxidoreductase</fullName>
    </submittedName>
</protein>
<dbReference type="PRINTS" id="PR00081">
    <property type="entry name" value="GDHRDH"/>
</dbReference>
<dbReference type="CDD" id="cd05327">
    <property type="entry name" value="retinol-DH_like_SDR_c_like"/>
    <property type="match status" value="1"/>
</dbReference>
<comment type="similarity">
    <text evidence="2">Belongs to the short-chain dehydrogenases/reductases (SDR) family.</text>
</comment>
<dbReference type="Gene3D" id="3.40.50.720">
    <property type="entry name" value="NAD(P)-binding Rossmann-like Domain"/>
    <property type="match status" value="1"/>
</dbReference>
<dbReference type="GO" id="GO:0016491">
    <property type="term" value="F:oxidoreductase activity"/>
    <property type="evidence" value="ECO:0007669"/>
    <property type="project" value="UniProtKB-KW"/>
</dbReference>
<gene>
    <name evidence="3" type="ORF">FO440_17415</name>
</gene>
<dbReference type="RefSeq" id="WP_144249559.1">
    <property type="nucleotide sequence ID" value="NZ_VLPK01000003.1"/>
</dbReference>
<dbReference type="OrthoDB" id="597510at2"/>
<evidence type="ECO:0000256" key="2">
    <source>
        <dbReference type="RuleBase" id="RU000363"/>
    </source>
</evidence>
<keyword evidence="1" id="KW-0560">Oxidoreductase</keyword>
<evidence type="ECO:0000313" key="4">
    <source>
        <dbReference type="Proteomes" id="UP000318733"/>
    </source>
</evidence>
<evidence type="ECO:0000313" key="3">
    <source>
        <dbReference type="EMBL" id="TSJ39522.1"/>
    </source>
</evidence>
<dbReference type="InterPro" id="IPR002347">
    <property type="entry name" value="SDR_fam"/>
</dbReference>
<dbReference type="PANTHER" id="PTHR43157:SF31">
    <property type="entry name" value="PHOSPHATIDYLINOSITOL-GLYCAN BIOSYNTHESIS CLASS F PROTEIN"/>
    <property type="match status" value="1"/>
</dbReference>
<organism evidence="3 4">
    <name type="scientific">Mucilaginibacter corticis</name>
    <dbReference type="NCBI Taxonomy" id="2597670"/>
    <lineage>
        <taxon>Bacteria</taxon>
        <taxon>Pseudomonadati</taxon>
        <taxon>Bacteroidota</taxon>
        <taxon>Sphingobacteriia</taxon>
        <taxon>Sphingobacteriales</taxon>
        <taxon>Sphingobacteriaceae</taxon>
        <taxon>Mucilaginibacter</taxon>
    </lineage>
</organism>
<dbReference type="SUPFAM" id="SSF51735">
    <property type="entry name" value="NAD(P)-binding Rossmann-fold domains"/>
    <property type="match status" value="1"/>
</dbReference>
<proteinExistence type="inferred from homology"/>
<dbReference type="EMBL" id="VLPK01000003">
    <property type="protein sequence ID" value="TSJ39522.1"/>
    <property type="molecule type" value="Genomic_DNA"/>
</dbReference>
<keyword evidence="4" id="KW-1185">Reference proteome</keyword>
<dbReference type="AlphaFoldDB" id="A0A556MI48"/>
<name>A0A556MI48_9SPHI</name>
<dbReference type="InterPro" id="IPR036291">
    <property type="entry name" value="NAD(P)-bd_dom_sf"/>
</dbReference>
<dbReference type="PRINTS" id="PR00080">
    <property type="entry name" value="SDRFAMILY"/>
</dbReference>
<sequence>MAITTTVLTGATSGIGEATAFALAERKHTLYLLVRDVQKGEGLKQEIIKQTGNKNIFIVHCDLTDLESVLTAADQLHSKLFNINVLINNAGGMFNDFTLSKNGFEMTFALNHLGHFLLTKRLIPLLERGHARIINVSSDMHKMGKPRFDQLQNPDSYSGMKAYGTSKLFNIYFTKSLAERYAAKGVTAYALHPGVVKTQFNSKLTGRLKLIFSLATPFMITPEKGAETSVYLATENKLDSKSGQYFVKKNVAKVAAIADDADARNQLWTLSEELVKNFDV</sequence>
<accession>A0A556MI48</accession>
<dbReference type="PANTHER" id="PTHR43157">
    <property type="entry name" value="PHOSPHATIDYLINOSITOL-GLYCAN BIOSYNTHESIS CLASS F PROTEIN-RELATED"/>
    <property type="match status" value="1"/>
</dbReference>